<name>A0A5D3JVP3_9BRAD</name>
<comment type="caution">
    <text evidence="1">The sequence shown here is derived from an EMBL/GenBank/DDBJ whole genome shotgun (WGS) entry which is preliminary data.</text>
</comment>
<sequence>MRKLNEEWRAKAVEAELVELDRLRRYLIRERTLGYVRPLLDAIDDYVEQITGDRTRLHAKSSSIG</sequence>
<evidence type="ECO:0000313" key="1">
    <source>
        <dbReference type="EMBL" id="TYL81736.1"/>
    </source>
</evidence>
<dbReference type="AlphaFoldDB" id="A0A5D3JVP3"/>
<protein>
    <submittedName>
        <fullName evidence="1">Uncharacterized protein</fullName>
    </submittedName>
</protein>
<dbReference type="RefSeq" id="WP_148779102.1">
    <property type="nucleotide sequence ID" value="NZ_VSSS01000126.1"/>
</dbReference>
<keyword evidence="2" id="KW-1185">Reference proteome</keyword>
<accession>A0A5D3JVP3</accession>
<proteinExistence type="predicted"/>
<gene>
    <name evidence="1" type="ORF">FXB40_47365</name>
</gene>
<organism evidence="1 2">
    <name type="scientific">Bradyrhizobium rifense</name>
    <dbReference type="NCBI Taxonomy" id="515499"/>
    <lineage>
        <taxon>Bacteria</taxon>
        <taxon>Pseudomonadati</taxon>
        <taxon>Pseudomonadota</taxon>
        <taxon>Alphaproteobacteria</taxon>
        <taxon>Hyphomicrobiales</taxon>
        <taxon>Nitrobacteraceae</taxon>
        <taxon>Bradyrhizobium</taxon>
    </lineage>
</organism>
<dbReference type="Proteomes" id="UP000324758">
    <property type="component" value="Unassembled WGS sequence"/>
</dbReference>
<dbReference type="EMBL" id="VSSS01000126">
    <property type="protein sequence ID" value="TYL81736.1"/>
    <property type="molecule type" value="Genomic_DNA"/>
</dbReference>
<evidence type="ECO:0000313" key="2">
    <source>
        <dbReference type="Proteomes" id="UP000324758"/>
    </source>
</evidence>
<reference evidence="1 2" key="1">
    <citation type="submission" date="2019-08" db="EMBL/GenBank/DDBJ databases">
        <title>Bradyrhizobium hipponensis sp. nov., a rhizobium isolated from a Lupinus angustifolius root nodule in Tunisia.</title>
        <authorList>
            <person name="Off K."/>
            <person name="Rejili M."/>
            <person name="Mars M."/>
            <person name="Brachmann A."/>
            <person name="Marin M."/>
        </authorList>
    </citation>
    <scope>NUCLEOTIDE SEQUENCE [LARGE SCALE GENOMIC DNA]</scope>
    <source>
        <strain evidence="1 2">CTAW71</strain>
    </source>
</reference>